<name>A0A0L8G2L7_OCTBM</name>
<gene>
    <name evidence="2" type="ORF">OCBIM_22001600mg</name>
</gene>
<proteinExistence type="predicted"/>
<sequence length="55" mass="6575">MFDRKLYVVKLFSITSAITPTTIIIILLLLPYVTNHFRLKSYQNQLTLYLIHFRC</sequence>
<protein>
    <submittedName>
        <fullName evidence="2">Uncharacterized protein</fullName>
    </submittedName>
</protein>
<evidence type="ECO:0000256" key="1">
    <source>
        <dbReference type="SAM" id="Phobius"/>
    </source>
</evidence>
<accession>A0A0L8G2L7</accession>
<evidence type="ECO:0000313" key="2">
    <source>
        <dbReference type="EMBL" id="KOF71104.1"/>
    </source>
</evidence>
<reference evidence="2" key="1">
    <citation type="submission" date="2015-07" db="EMBL/GenBank/DDBJ databases">
        <title>MeaNS - Measles Nucleotide Surveillance Program.</title>
        <authorList>
            <person name="Tran T."/>
            <person name="Druce J."/>
        </authorList>
    </citation>
    <scope>NUCLEOTIDE SEQUENCE</scope>
    <source>
        <strain evidence="2">UCB-OBI-ISO-001</strain>
        <tissue evidence="2">Gonad</tissue>
    </source>
</reference>
<keyword evidence="1" id="KW-0472">Membrane</keyword>
<feature type="transmembrane region" description="Helical" evidence="1">
    <location>
        <begin position="12"/>
        <end position="33"/>
    </location>
</feature>
<dbReference type="AlphaFoldDB" id="A0A0L8G2L7"/>
<dbReference type="EMBL" id="KQ424367">
    <property type="protein sequence ID" value="KOF71104.1"/>
    <property type="molecule type" value="Genomic_DNA"/>
</dbReference>
<keyword evidence="1" id="KW-1133">Transmembrane helix</keyword>
<organism evidence="2">
    <name type="scientific">Octopus bimaculoides</name>
    <name type="common">California two-spotted octopus</name>
    <dbReference type="NCBI Taxonomy" id="37653"/>
    <lineage>
        <taxon>Eukaryota</taxon>
        <taxon>Metazoa</taxon>
        <taxon>Spiralia</taxon>
        <taxon>Lophotrochozoa</taxon>
        <taxon>Mollusca</taxon>
        <taxon>Cephalopoda</taxon>
        <taxon>Coleoidea</taxon>
        <taxon>Octopodiformes</taxon>
        <taxon>Octopoda</taxon>
        <taxon>Incirrata</taxon>
        <taxon>Octopodidae</taxon>
        <taxon>Octopus</taxon>
    </lineage>
</organism>
<keyword evidence="1" id="KW-0812">Transmembrane</keyword>